<dbReference type="AlphaFoldDB" id="A0A1I6C2W4"/>
<evidence type="ECO:0000313" key="4">
    <source>
        <dbReference type="Proteomes" id="UP000242815"/>
    </source>
</evidence>
<feature type="transmembrane region" description="Helical" evidence="1">
    <location>
        <begin position="12"/>
        <end position="34"/>
    </location>
</feature>
<evidence type="ECO:0000259" key="2">
    <source>
        <dbReference type="Pfam" id="PF13400"/>
    </source>
</evidence>
<dbReference type="InterPro" id="IPR028087">
    <property type="entry name" value="Tad_N"/>
</dbReference>
<dbReference type="STRING" id="1002526.SAMN05216578_11137"/>
<evidence type="ECO:0000256" key="1">
    <source>
        <dbReference type="SAM" id="Phobius"/>
    </source>
</evidence>
<protein>
    <submittedName>
        <fullName evidence="3">Uncharacterized membrane protein</fullName>
    </submittedName>
</protein>
<reference evidence="3 4" key="1">
    <citation type="submission" date="2016-10" db="EMBL/GenBank/DDBJ databases">
        <authorList>
            <person name="de Groot N.N."/>
        </authorList>
    </citation>
    <scope>NUCLEOTIDE SEQUENCE [LARGE SCALE GENOMIC DNA]</scope>
    <source>
        <strain evidence="3 4">JCM 18415</strain>
    </source>
</reference>
<keyword evidence="1" id="KW-0812">Transmembrane</keyword>
<name>A0A1I6C2W4_9GAMM</name>
<sequence>MSRHHPSVLGQRGAFSILAAGTLLLLLMFMALVLDSGRLYLQQRTLQKVADTAALGSLLQLPDGNCSSDPALTAELARGNAAANGFNTVGERGLSVRCADIIESGGLRVAVPNNTGGRAVEVTATHRVPSSLVLQVGSAFSANIADSVDLRAVAVAARDEPVAAFTVGSQLLRLNNSRLLGTLLSAIGLEPQTLTLLDSVGLANATITPAGLLAALGVDVGIEQLKALSPEGLLDLVDTQVGALGIDRLIDASIALIDDAALAADLEALRLRLLPEAPLLREIDLKLLGTAQSPGLLSLATAGNDPVGAALDARIQLGDILTTSLLVGVQGRGLAIGAPDASGAPGGALDLLNTVRLEAGVVEPPSIGIGPVGTTAYNAQVRLKLDVDTSRGVLGGLLGLLGTSVQLPIIIDLVDAAGELTALSCDGPEPSATIEVISALGSACIGNMPADTLWSTRGSCTHSVQDQSLIKLLNLNLLHGSVALPVLPTRPQELTFRQQDLPQTQSSDTNPLHAGTLVADLTGELLQLLGNAPSVPDRLNAAQATSIADRYLALITPAYPGYYTYGEIDQIKDRLHRDGVDWERPAFLFSQNMTAEWASSVRLGGCLVAGSANPLRYGAACARGKLIDSLQSEARSGFLGSLLGGLLGKVVQPLLATILDPLIDLLEGLLNVIGEYILSPLLDDLLGLELSRTDVTVHSISCGAPRLVR</sequence>
<proteinExistence type="predicted"/>
<dbReference type="Proteomes" id="UP000242815">
    <property type="component" value="Unassembled WGS sequence"/>
</dbReference>
<dbReference type="Pfam" id="PF13400">
    <property type="entry name" value="Tad"/>
    <property type="match status" value="1"/>
</dbReference>
<gene>
    <name evidence="3" type="ORF">SAMN05216578_11137</name>
</gene>
<keyword evidence="1" id="KW-1133">Transmembrane helix</keyword>
<dbReference type="OrthoDB" id="5720484at2"/>
<feature type="domain" description="Putative Flp pilus-assembly TadG-like N-terminal" evidence="2">
    <location>
        <begin position="13"/>
        <end position="55"/>
    </location>
</feature>
<accession>A0A1I6C2W4</accession>
<dbReference type="RefSeq" id="WP_090540349.1">
    <property type="nucleotide sequence ID" value="NZ_FOYD01000011.1"/>
</dbReference>
<dbReference type="EMBL" id="FOYD01000011">
    <property type="protein sequence ID" value="SFQ87415.1"/>
    <property type="molecule type" value="Genomic_DNA"/>
</dbReference>
<evidence type="ECO:0000313" key="3">
    <source>
        <dbReference type="EMBL" id="SFQ87415.1"/>
    </source>
</evidence>
<keyword evidence="1" id="KW-0472">Membrane</keyword>
<organism evidence="3 4">
    <name type="scientific">Halopseudomonas formosensis</name>
    <dbReference type="NCBI Taxonomy" id="1002526"/>
    <lineage>
        <taxon>Bacteria</taxon>
        <taxon>Pseudomonadati</taxon>
        <taxon>Pseudomonadota</taxon>
        <taxon>Gammaproteobacteria</taxon>
        <taxon>Pseudomonadales</taxon>
        <taxon>Pseudomonadaceae</taxon>
        <taxon>Halopseudomonas</taxon>
    </lineage>
</organism>